<dbReference type="InterPro" id="IPR007560">
    <property type="entry name" value="Restrct_endonuc_IV_Mrr"/>
</dbReference>
<evidence type="ECO:0000313" key="4">
    <source>
        <dbReference type="Proteomes" id="UP000319809"/>
    </source>
</evidence>
<keyword evidence="4" id="KW-1185">Reference proteome</keyword>
<sequence>MTKVQASEVTYELHSLGWKAFQQLCATVLSEVLGQTVQVFSEVNDGGRDLAFYGNWLNSSESSVNFQGAFTIQCKHTIKPDASFSLSLVSGELKKVKILAEKGLCENYLIITNAKVSAEAEIAIIEAFEEIDGLKICRVFSGQWLSQKIRESARLRMLIPRVYGLGDLAQIVDSRAYEQANEILSSMGREIAKFVITDAYNKSVDALTDNGFVFLLGEPASGKSMIAASLVLASIDLWKLNAIKISTPDELSRHWNPLEKNQIFWVDDVFGATQLDHSKANDWNLKLGHFNAAINKGARIIFTSRTYIYEEAKGYLKESAAPVIKNSQVTIYVENLSKDEKEQILYNHIKLGNQAHDFKRKIKKYLPSIVISKGFSPEVARRLGDKNFTKKLFLSEKNVVDFFEKPMDFLIDTIRNLDVHSRAALTVLFRNGGEIERPVPNELIDVHYLSRLGSTPYYVLKSLGFLEESFTISFLKGKKYFWKFKHPIIQDALANIFSNDLEFLDEYVSGANILKLFREVSCGLDDVLGSKIVLSNQYYRLLIDRIRMLDIKIYYNSIGLSYFLSGRCDYDFLKMLVDSYPEYVSSLRVISGLKYCTDLKVLLKLKSIGLLEEPLRLKAVTRYFDIAVNWFDAGALDESCMLLLTETEKESLLHKIKSESLPKITSELGNYETNWNGEEPEEYLEEISSAIDVYLRVFNDEGSKDYLEEAKEILIECKTNLESNYFEEEEDDGSSFFSKEAPSHSPIDYGGRCVFEDVDK</sequence>
<dbReference type="Pfam" id="PF04471">
    <property type="entry name" value="Mrr_cat"/>
    <property type="match status" value="1"/>
</dbReference>
<dbReference type="Gene3D" id="3.40.1350.10">
    <property type="match status" value="1"/>
</dbReference>
<evidence type="ECO:0000313" key="3">
    <source>
        <dbReference type="EMBL" id="QDE31984.1"/>
    </source>
</evidence>
<protein>
    <submittedName>
        <fullName evidence="3">Uncharacterized protein</fullName>
    </submittedName>
</protein>
<dbReference type="GO" id="GO:0003677">
    <property type="term" value="F:DNA binding"/>
    <property type="evidence" value="ECO:0007669"/>
    <property type="project" value="InterPro"/>
</dbReference>
<dbReference type="EMBL" id="CP041036">
    <property type="protein sequence ID" value="QDE31984.1"/>
    <property type="molecule type" value="Genomic_DNA"/>
</dbReference>
<gene>
    <name evidence="3" type="ORF">FH971_14050</name>
</gene>
<dbReference type="GO" id="GO:0004519">
    <property type="term" value="F:endonuclease activity"/>
    <property type="evidence" value="ECO:0007669"/>
    <property type="project" value="InterPro"/>
</dbReference>
<organism evidence="3 4">
    <name type="scientific">Shewanella polaris</name>
    <dbReference type="NCBI Taxonomy" id="2588449"/>
    <lineage>
        <taxon>Bacteria</taxon>
        <taxon>Pseudomonadati</taxon>
        <taxon>Pseudomonadota</taxon>
        <taxon>Gammaproteobacteria</taxon>
        <taxon>Alteromonadales</taxon>
        <taxon>Shewanellaceae</taxon>
        <taxon>Shewanella</taxon>
    </lineage>
</organism>
<accession>A0A4Y5YH07</accession>
<dbReference type="SUPFAM" id="SSF52540">
    <property type="entry name" value="P-loop containing nucleoside triphosphate hydrolases"/>
    <property type="match status" value="1"/>
</dbReference>
<dbReference type="InterPro" id="IPR027417">
    <property type="entry name" value="P-loop_NTPase"/>
</dbReference>
<feature type="domain" description="Novel STAND NTPase 3" evidence="2">
    <location>
        <begin position="194"/>
        <end position="350"/>
    </location>
</feature>
<name>A0A4Y5YH07_9GAMM</name>
<reference evidence="3 4" key="1">
    <citation type="submission" date="2019-06" db="EMBL/GenBank/DDBJ databases">
        <title>The genome of Shewanella sp. SM1901.</title>
        <authorList>
            <person name="Cha Q."/>
        </authorList>
    </citation>
    <scope>NUCLEOTIDE SEQUENCE [LARGE SCALE GENOMIC DNA]</scope>
    <source>
        <strain evidence="3 4">SM1901</strain>
    </source>
</reference>
<feature type="domain" description="Restriction endonuclease type IV Mrr" evidence="1">
    <location>
        <begin position="14"/>
        <end position="124"/>
    </location>
</feature>
<proteinExistence type="predicted"/>
<dbReference type="GO" id="GO:0009307">
    <property type="term" value="P:DNA restriction-modification system"/>
    <property type="evidence" value="ECO:0007669"/>
    <property type="project" value="InterPro"/>
</dbReference>
<dbReference type="Pfam" id="PF20720">
    <property type="entry name" value="nSTAND3"/>
    <property type="match status" value="1"/>
</dbReference>
<dbReference type="KEGG" id="spol:FH971_14050"/>
<evidence type="ECO:0000259" key="2">
    <source>
        <dbReference type="Pfam" id="PF20720"/>
    </source>
</evidence>
<dbReference type="InterPro" id="IPR011856">
    <property type="entry name" value="tRNA_endonuc-like_dom_sf"/>
</dbReference>
<evidence type="ECO:0000259" key="1">
    <source>
        <dbReference type="Pfam" id="PF04471"/>
    </source>
</evidence>
<dbReference type="InterPro" id="IPR049050">
    <property type="entry name" value="nSTAND3"/>
</dbReference>
<dbReference type="Proteomes" id="UP000319809">
    <property type="component" value="Chromosome"/>
</dbReference>
<dbReference type="AlphaFoldDB" id="A0A4Y5YH07"/>
<dbReference type="RefSeq" id="WP_140234734.1">
    <property type="nucleotide sequence ID" value="NZ_CP041036.1"/>
</dbReference>